<reference evidence="1" key="1">
    <citation type="submission" date="2017-07" db="EMBL/GenBank/DDBJ databases">
        <authorList>
            <person name="Mikheyev A."/>
            <person name="Grau M."/>
        </authorList>
    </citation>
    <scope>NUCLEOTIDE SEQUENCE</scope>
    <source>
        <tissue evidence="1">Venom_gland</tissue>
    </source>
</reference>
<accession>A0A2D4PX03</accession>
<name>A0A2D4PX03_MICSU</name>
<dbReference type="AlphaFoldDB" id="A0A2D4PX03"/>
<organism evidence="1">
    <name type="scientific">Micrurus surinamensis</name>
    <name type="common">Surinam coral snake</name>
    <dbReference type="NCBI Taxonomy" id="129470"/>
    <lineage>
        <taxon>Eukaryota</taxon>
        <taxon>Metazoa</taxon>
        <taxon>Chordata</taxon>
        <taxon>Craniata</taxon>
        <taxon>Vertebrata</taxon>
        <taxon>Euteleostomi</taxon>
        <taxon>Lepidosauria</taxon>
        <taxon>Squamata</taxon>
        <taxon>Bifurcata</taxon>
        <taxon>Unidentata</taxon>
        <taxon>Episquamata</taxon>
        <taxon>Toxicofera</taxon>
        <taxon>Serpentes</taxon>
        <taxon>Colubroidea</taxon>
        <taxon>Elapidae</taxon>
        <taxon>Elapinae</taxon>
        <taxon>Micrurus</taxon>
    </lineage>
</organism>
<dbReference type="EMBL" id="IACN01105251">
    <property type="protein sequence ID" value="LAB62463.1"/>
    <property type="molecule type" value="Transcribed_RNA"/>
</dbReference>
<reference evidence="1" key="2">
    <citation type="submission" date="2017-11" db="EMBL/GenBank/DDBJ databases">
        <title>Coralsnake Venomics: Analyses of Venom Gland Transcriptomes and Proteomes of Six Brazilian Taxa.</title>
        <authorList>
            <person name="Aird S.D."/>
            <person name="Jorge da Silva N."/>
            <person name="Qiu L."/>
            <person name="Villar-Briones A."/>
            <person name="Aparecida-Saddi V."/>
            <person name="Campos-Telles M.P."/>
            <person name="Grau M."/>
            <person name="Mikheyev A.S."/>
        </authorList>
    </citation>
    <scope>NUCLEOTIDE SEQUENCE</scope>
    <source>
        <tissue evidence="1">Venom_gland</tissue>
    </source>
</reference>
<proteinExistence type="predicted"/>
<sequence length="114" mass="12781">MVQQSLPERTMPFNSGNPKRIALGSVAYVHTRERAGVMCAEPGLGVCKLLHCWTEVEIMDNHLKGSNNKKNKDNQVSFVNSLWSGEALREGCLCIVGYFFKARHDFIPETEEAP</sequence>
<evidence type="ECO:0000313" key="1">
    <source>
        <dbReference type="EMBL" id="LAB62461.1"/>
    </source>
</evidence>
<protein>
    <submittedName>
        <fullName evidence="1">Uncharacterized protein</fullName>
    </submittedName>
</protein>
<dbReference type="EMBL" id="IACN01105250">
    <property type="protein sequence ID" value="LAB62461.1"/>
    <property type="molecule type" value="Transcribed_RNA"/>
</dbReference>